<name>A0ACB8A7H4_9AGAM</name>
<organism evidence="1 2">
    <name type="scientific">Hygrophoropsis aurantiaca</name>
    <dbReference type="NCBI Taxonomy" id="72124"/>
    <lineage>
        <taxon>Eukaryota</taxon>
        <taxon>Fungi</taxon>
        <taxon>Dikarya</taxon>
        <taxon>Basidiomycota</taxon>
        <taxon>Agaricomycotina</taxon>
        <taxon>Agaricomycetes</taxon>
        <taxon>Agaricomycetidae</taxon>
        <taxon>Boletales</taxon>
        <taxon>Coniophorineae</taxon>
        <taxon>Hygrophoropsidaceae</taxon>
        <taxon>Hygrophoropsis</taxon>
    </lineage>
</organism>
<sequence length="964" mass="102176">MNDSFADLWNASAPTKPAPAPKTLGSLNHPGTQASFTRPPQYDAFSRLSASQPASRTNSPLISNTSVKTNQLRNVPTSRNPGSVAPPSLASPRSNTNANANSNNNGDAFSGLFASSNSNSSSHLNSSNGRPLTIAERAAMVESSRFQRQPSQQKGLQEPGQSAWDGIDLLAQSSPASRSTPVAPQDDFEFAFSSPSPLANSTAGTGPGTQATPLHDDDWGLSDFGSQPSTSTKTSSLSAPRAQVPQSSQTSQTLWDLDEFMSPSTGAAGKTDSNSDFELDFGREDRLLNHSGRPGDESDDDVLGDLAKPIGVGADTSSRIPSPSSSLSQPNHNSTSTPPVPPSGQRHPSPPPHIIGQIVEMGFSPQQARAALAVTGDGKDVQAALEMLLAGSENDREVTEARPQDSDRRRGGDNDRRRGGGGSNREESRRPDPADSSSPVSGTDMTTVQIEAEKIIAQASELGISVFNRAGAFWRESKEKAQRLYEERAAAAPAAGGGGTSKNRDSERGTGSRGAPARRQDGRPRWMRDEEGGNEVVERENEREGGALSRKTRHGKEAGGGFSDDVLPPKAPKSAPSSSAPPEADLLSPTTTDTSTPAIYISPFRRGRPKQEQPQYESSSMPIPPSQPASPSLFKPAASTPTPRFPTPPPISPPILAASNAHKARGTAAYKLGQHGAAETAYSASLAALPDVHVLRIPVFNNRALARLKMGEYAGAVEDCSAVLTIVGSFRDTIRVDSADGTKEEVDLGQGMTKALRRRAEAHEGREKWALARADWEMLAGLEWAPPNVRSEAVRGAGRCRRMVSSDSGENDASIGSAVSKPQPKPKPRPRPAPRAATTSGGGAPPAAVSRLREAITTADAEADLRLTLKDSVDARINAWKGGKETNIRALLASLDTVLWPELGWVKVGMAELLGSGQVKVRYMKAIGRLHPDKLNAQNTTVEQRMIANAVFGTLNEAWNAFQQ</sequence>
<keyword evidence="2" id="KW-1185">Reference proteome</keyword>
<comment type="caution">
    <text evidence="1">The sequence shown here is derived from an EMBL/GenBank/DDBJ whole genome shotgun (WGS) entry which is preliminary data.</text>
</comment>
<proteinExistence type="predicted"/>
<gene>
    <name evidence="1" type="ORF">BJ138DRAFT_1128299</name>
</gene>
<evidence type="ECO:0000313" key="2">
    <source>
        <dbReference type="Proteomes" id="UP000790377"/>
    </source>
</evidence>
<dbReference type="EMBL" id="MU267808">
    <property type="protein sequence ID" value="KAH7908638.1"/>
    <property type="molecule type" value="Genomic_DNA"/>
</dbReference>
<evidence type="ECO:0000313" key="1">
    <source>
        <dbReference type="EMBL" id="KAH7908638.1"/>
    </source>
</evidence>
<protein>
    <submittedName>
        <fullName evidence="1">Uncharacterized protein</fullName>
    </submittedName>
</protein>
<accession>A0ACB8A7H4</accession>
<dbReference type="Proteomes" id="UP000790377">
    <property type="component" value="Unassembled WGS sequence"/>
</dbReference>
<reference evidence="1" key="1">
    <citation type="journal article" date="2021" name="New Phytol.">
        <title>Evolutionary innovations through gain and loss of genes in the ectomycorrhizal Boletales.</title>
        <authorList>
            <person name="Wu G."/>
            <person name="Miyauchi S."/>
            <person name="Morin E."/>
            <person name="Kuo A."/>
            <person name="Drula E."/>
            <person name="Varga T."/>
            <person name="Kohler A."/>
            <person name="Feng B."/>
            <person name="Cao Y."/>
            <person name="Lipzen A."/>
            <person name="Daum C."/>
            <person name="Hundley H."/>
            <person name="Pangilinan J."/>
            <person name="Johnson J."/>
            <person name="Barry K."/>
            <person name="LaButti K."/>
            <person name="Ng V."/>
            <person name="Ahrendt S."/>
            <person name="Min B."/>
            <person name="Choi I.G."/>
            <person name="Park H."/>
            <person name="Plett J.M."/>
            <person name="Magnuson J."/>
            <person name="Spatafora J.W."/>
            <person name="Nagy L.G."/>
            <person name="Henrissat B."/>
            <person name="Grigoriev I.V."/>
            <person name="Yang Z.L."/>
            <person name="Xu J."/>
            <person name="Martin F.M."/>
        </authorList>
    </citation>
    <scope>NUCLEOTIDE SEQUENCE</scope>
    <source>
        <strain evidence="1">ATCC 28755</strain>
    </source>
</reference>